<accession>W4GR58</accession>
<dbReference type="VEuPathDB" id="FungiDB:H257_04889"/>
<organism evidence="2">
    <name type="scientific">Aphanomyces astaci</name>
    <name type="common">Crayfish plague agent</name>
    <dbReference type="NCBI Taxonomy" id="112090"/>
    <lineage>
        <taxon>Eukaryota</taxon>
        <taxon>Sar</taxon>
        <taxon>Stramenopiles</taxon>
        <taxon>Oomycota</taxon>
        <taxon>Saprolegniomycetes</taxon>
        <taxon>Saprolegniales</taxon>
        <taxon>Verrucalvaceae</taxon>
        <taxon>Aphanomyces</taxon>
    </lineage>
</organism>
<gene>
    <name evidence="2" type="ORF">H257_04889</name>
</gene>
<protein>
    <submittedName>
        <fullName evidence="2">Uncharacterized protein</fullName>
    </submittedName>
</protein>
<reference evidence="2" key="1">
    <citation type="submission" date="2013-12" db="EMBL/GenBank/DDBJ databases">
        <title>The Genome Sequence of Aphanomyces astaci APO3.</title>
        <authorList>
            <consortium name="The Broad Institute Genomics Platform"/>
            <person name="Russ C."/>
            <person name="Tyler B."/>
            <person name="van West P."/>
            <person name="Dieguez-Uribeondo J."/>
            <person name="Young S.K."/>
            <person name="Zeng Q."/>
            <person name="Gargeya S."/>
            <person name="Fitzgerald M."/>
            <person name="Abouelleil A."/>
            <person name="Alvarado L."/>
            <person name="Chapman S.B."/>
            <person name="Gainer-Dewar J."/>
            <person name="Goldberg J."/>
            <person name="Griggs A."/>
            <person name="Gujja S."/>
            <person name="Hansen M."/>
            <person name="Howarth C."/>
            <person name="Imamovic A."/>
            <person name="Ireland A."/>
            <person name="Larimer J."/>
            <person name="McCowan C."/>
            <person name="Murphy C."/>
            <person name="Pearson M."/>
            <person name="Poon T.W."/>
            <person name="Priest M."/>
            <person name="Roberts A."/>
            <person name="Saif S."/>
            <person name="Shea T."/>
            <person name="Sykes S."/>
            <person name="Wortman J."/>
            <person name="Nusbaum C."/>
            <person name="Birren B."/>
        </authorList>
    </citation>
    <scope>NUCLEOTIDE SEQUENCE [LARGE SCALE GENOMIC DNA]</scope>
    <source>
        <strain evidence="2">APO3</strain>
    </source>
</reference>
<dbReference type="GeneID" id="20806885"/>
<proteinExistence type="predicted"/>
<dbReference type="EMBL" id="KI913122">
    <property type="protein sequence ID" value="ETV82177.1"/>
    <property type="molecule type" value="Genomic_DNA"/>
</dbReference>
<name>W4GR58_APHAT</name>
<dbReference type="AlphaFoldDB" id="W4GR58"/>
<dbReference type="RefSeq" id="XP_009827846.1">
    <property type="nucleotide sequence ID" value="XM_009829544.1"/>
</dbReference>
<sequence>MRLFQDGRSNRGPKDNPGYEGWFRRYVRCRHDVLKNIALKVGRSWEDVHAPLHHNAIFMVDDRVACVLLYLTHADGYDASALVVDKFLRRYLALNTTSPSDSAKVRLCTLTPCTSSSVLDNDSADTGRHWVRSPIGQSYSLRCLEHWVLVLPLLGKDASNGCLAEPETFADTVLRTLTDCPGSQVANMHHRTSLGVTPWAAATAPDAWDRLRRVWKTHVKNNKNHECEMVEANVTVEAGMEATVAASVSEAEAVNTTKVVTMAVAKAYEARLEDECRRKNIQFPRTCNKLRGVALGQATAVYHDVDLEDPRRARYMSEQILKDKLQDIAKKPMNDVSPNLKTSDYMTACSERIDVRAAGEILRTPDIRKRMYTSLLNQLPGKVSEYTKDAFTKKWDPVDFEWGDLIQIVVDISVERQTARSTRRASTTMIIKIVAKTRSQAEMTEDSKAVDATKAEDATEAEGATEAVGVSTVVDVRRVADTTEFVDEARKATTVCVNDMEVVDAQASAIKARTVEAITPATEAVPKTLRLVGPEMTKARSVEHLRRKQSIATRDIKIRARSETREDGADVREVILDEAGALALVGQPKGELPPNFHVQNPHPPSVIMSGQPHYNNVWCDGIRTEFGINKYYHWMTELPILDDRTVHPVQCLFCGDHERLHHFKDCPDIDQEGIDRIKWMWGWRMCGYLRNPKFQKYAKKTAQMRKMLGKKFYRIYTPDNAMNMATLNSVLETKTEIDVVQLAKTWKGYAVDEQPVYADVAANLRICLSTAAGPANLPGVQLCYVLSRSDSLLVSRYALQSIGIDLNHLLEQVAQHQSHEDGDDVGVPDEDEDIAFGVATRRLQGGEQDLDKLDEDAAVSLLEKAFETLKIKDTGKYVKTHKLKDIVMQA</sequence>
<feature type="region of interest" description="Disordered" evidence="1">
    <location>
        <begin position="442"/>
        <end position="463"/>
    </location>
</feature>
<evidence type="ECO:0000313" key="2">
    <source>
        <dbReference type="EMBL" id="ETV82177.1"/>
    </source>
</evidence>
<evidence type="ECO:0000256" key="1">
    <source>
        <dbReference type="SAM" id="MobiDB-lite"/>
    </source>
</evidence>
<feature type="compositionally biased region" description="Basic and acidic residues" evidence="1">
    <location>
        <begin position="445"/>
        <end position="457"/>
    </location>
</feature>